<dbReference type="EMBL" id="JADGIZ020000067">
    <property type="protein sequence ID" value="KAL2912392.1"/>
    <property type="molecule type" value="Genomic_DNA"/>
</dbReference>
<feature type="signal peptide" evidence="2">
    <location>
        <begin position="1"/>
        <end position="24"/>
    </location>
</feature>
<protein>
    <submittedName>
        <fullName evidence="3">Uncharacterized protein</fullName>
    </submittedName>
</protein>
<proteinExistence type="predicted"/>
<sequence length="352" mass="35691">MLLRAPQLAALAALAVAAVAPASTQLNGVDNFKVPAQSAYCRQFRDAKPADGKQFFVSRACSSVIQGAIPGNNDMVSLLITQPAFGATVDRNKKFNVRMLVRGLSTGFALPENQYLLAPQTLDQNTGTVQGHVKLVIQKLTGDSAPKAESFAFFQSMTERDQNGAITATIPPGTIKQDGEFRICAMAVAAAHQLAIMPVAQRGSQNECIRATFKAGGGGNNNGNNKGNNGNNKGKGGNTGVNKGGNKGGNTGGNKGANKEATSNKGANKGGNKGGNTGGNKGGNTGGNKGANNGGNKGANQGGNKNGGNKNGGNKNGGNKNGGNKNGGKTGGAAGGKTKRRRGGRRRSPFGV</sequence>
<comment type="caution">
    <text evidence="3">The sequence shown here is derived from an EMBL/GenBank/DDBJ whole genome shotgun (WGS) entry which is preliminary data.</text>
</comment>
<name>A0ABR4MYQ1_9FUNG</name>
<gene>
    <name evidence="3" type="ORF">HK105_208095</name>
</gene>
<feature type="compositionally biased region" description="Low complexity" evidence="1">
    <location>
        <begin position="222"/>
        <end position="232"/>
    </location>
</feature>
<feature type="compositionally biased region" description="Gly residues" evidence="1">
    <location>
        <begin position="233"/>
        <end position="255"/>
    </location>
</feature>
<dbReference type="PANTHER" id="PTHR34587">
    <property type="entry name" value="VWFA DOMAIN-CONTAINING PROTEIN"/>
    <property type="match status" value="1"/>
</dbReference>
<feature type="region of interest" description="Disordered" evidence="1">
    <location>
        <begin position="215"/>
        <end position="352"/>
    </location>
</feature>
<organism evidence="3 4">
    <name type="scientific">Polyrhizophydium stewartii</name>
    <dbReference type="NCBI Taxonomy" id="2732419"/>
    <lineage>
        <taxon>Eukaryota</taxon>
        <taxon>Fungi</taxon>
        <taxon>Fungi incertae sedis</taxon>
        <taxon>Chytridiomycota</taxon>
        <taxon>Chytridiomycota incertae sedis</taxon>
        <taxon>Chytridiomycetes</taxon>
        <taxon>Rhizophydiales</taxon>
        <taxon>Rhizophydiales incertae sedis</taxon>
        <taxon>Polyrhizophydium</taxon>
    </lineage>
</organism>
<dbReference type="Proteomes" id="UP001527925">
    <property type="component" value="Unassembled WGS sequence"/>
</dbReference>
<reference evidence="3 4" key="1">
    <citation type="submission" date="2023-09" db="EMBL/GenBank/DDBJ databases">
        <title>Pangenome analysis of Batrachochytrium dendrobatidis and related Chytrids.</title>
        <authorList>
            <person name="Yacoub M.N."/>
            <person name="Stajich J.E."/>
            <person name="James T.Y."/>
        </authorList>
    </citation>
    <scope>NUCLEOTIDE SEQUENCE [LARGE SCALE GENOMIC DNA]</scope>
    <source>
        <strain evidence="3 4">JEL0888</strain>
    </source>
</reference>
<accession>A0ABR4MYQ1</accession>
<dbReference type="PANTHER" id="PTHR34587:SF2">
    <property type="entry name" value="G-PROTEIN COUPLED RECEPTORS FAMILY 1 PROFILE DOMAIN-CONTAINING PROTEIN"/>
    <property type="match status" value="1"/>
</dbReference>
<evidence type="ECO:0000256" key="2">
    <source>
        <dbReference type="SAM" id="SignalP"/>
    </source>
</evidence>
<evidence type="ECO:0000313" key="3">
    <source>
        <dbReference type="EMBL" id="KAL2912392.1"/>
    </source>
</evidence>
<keyword evidence="4" id="KW-1185">Reference proteome</keyword>
<dbReference type="InterPro" id="IPR053216">
    <property type="entry name" value="Appressorial_penetr-assoc"/>
</dbReference>
<feature type="compositionally biased region" description="Gly residues" evidence="1">
    <location>
        <begin position="268"/>
        <end position="335"/>
    </location>
</feature>
<feature type="compositionally biased region" description="Basic residues" evidence="1">
    <location>
        <begin position="337"/>
        <end position="352"/>
    </location>
</feature>
<keyword evidence="2" id="KW-0732">Signal</keyword>
<evidence type="ECO:0000256" key="1">
    <source>
        <dbReference type="SAM" id="MobiDB-lite"/>
    </source>
</evidence>
<evidence type="ECO:0000313" key="4">
    <source>
        <dbReference type="Proteomes" id="UP001527925"/>
    </source>
</evidence>
<feature type="chain" id="PRO_5047523065" evidence="2">
    <location>
        <begin position="25"/>
        <end position="352"/>
    </location>
</feature>